<evidence type="ECO:0000256" key="6">
    <source>
        <dbReference type="ARBA" id="ARBA00022840"/>
    </source>
</evidence>
<dbReference type="PANTHER" id="PTHR10048:SF14">
    <property type="entry name" value="LD28067P"/>
    <property type="match status" value="1"/>
</dbReference>
<dbReference type="Gene3D" id="1.10.1070.11">
    <property type="entry name" value="Phosphatidylinositol 3-/4-kinase, catalytic domain"/>
    <property type="match status" value="1"/>
</dbReference>
<evidence type="ECO:0000313" key="11">
    <source>
        <dbReference type="Proteomes" id="UP000218231"/>
    </source>
</evidence>
<dbReference type="Pfam" id="PF00168">
    <property type="entry name" value="C2"/>
    <property type="match status" value="1"/>
</dbReference>
<reference evidence="10 11" key="1">
    <citation type="journal article" date="2017" name="Curr. Biol.">
        <title>Genome architecture and evolution of a unichromosomal asexual nematode.</title>
        <authorList>
            <person name="Fradin H."/>
            <person name="Zegar C."/>
            <person name="Gutwein M."/>
            <person name="Lucas J."/>
            <person name="Kovtun M."/>
            <person name="Corcoran D."/>
            <person name="Baugh L.R."/>
            <person name="Kiontke K."/>
            <person name="Gunsalus K."/>
            <person name="Fitch D.H."/>
            <person name="Piano F."/>
        </authorList>
    </citation>
    <scope>NUCLEOTIDE SEQUENCE [LARGE SCALE GENOMIC DNA]</scope>
    <source>
        <strain evidence="10">PF1309</strain>
    </source>
</reference>
<keyword evidence="11" id="KW-1185">Reference proteome</keyword>
<dbReference type="FunFam" id="3.30.1010.10:FF:000001">
    <property type="entry name" value="Phosphatidylinositol 4-phosphate 3-kinase C2 domain-containing subunit beta"/>
    <property type="match status" value="1"/>
</dbReference>
<evidence type="ECO:0000313" key="10">
    <source>
        <dbReference type="EMBL" id="PAV60949.1"/>
    </source>
</evidence>
<proteinExistence type="predicted"/>
<dbReference type="InterPro" id="IPR000008">
    <property type="entry name" value="C2_dom"/>
</dbReference>
<dbReference type="GO" id="GO:0035005">
    <property type="term" value="F:1-phosphatidylinositol-4-phosphate 3-kinase activity"/>
    <property type="evidence" value="ECO:0007669"/>
    <property type="project" value="TreeGrafter"/>
</dbReference>
<dbReference type="GO" id="GO:0016303">
    <property type="term" value="F:1-phosphatidylinositol-3-kinase activity"/>
    <property type="evidence" value="ECO:0007669"/>
    <property type="project" value="UniProtKB-EC"/>
</dbReference>
<dbReference type="PROSITE" id="PS50195">
    <property type="entry name" value="PX"/>
    <property type="match status" value="1"/>
</dbReference>
<dbReference type="FunFam" id="1.10.1070.11:FF:000001">
    <property type="entry name" value="Phosphatidylinositol 4,5-bisphosphate 3-kinase catalytic subunit"/>
    <property type="match status" value="1"/>
</dbReference>
<dbReference type="EMBL" id="LIAE01010441">
    <property type="protein sequence ID" value="PAV60949.1"/>
    <property type="molecule type" value="Genomic_DNA"/>
</dbReference>
<dbReference type="PROSITE" id="PS50290">
    <property type="entry name" value="PI3_4_KINASE_3"/>
    <property type="match status" value="1"/>
</dbReference>
<keyword evidence="3" id="KW-0808">Transferase</keyword>
<dbReference type="PROSITE" id="PS50004">
    <property type="entry name" value="C2"/>
    <property type="match status" value="1"/>
</dbReference>
<dbReference type="Gene3D" id="3.30.1010.10">
    <property type="entry name" value="Phosphatidylinositol 3-kinase Catalytic Subunit, Chain A, domain 4"/>
    <property type="match status" value="1"/>
</dbReference>
<dbReference type="OrthoDB" id="67688at2759"/>
<evidence type="ECO:0000259" key="9">
    <source>
        <dbReference type="PROSITE" id="PS50290"/>
    </source>
</evidence>
<evidence type="ECO:0000256" key="3">
    <source>
        <dbReference type="ARBA" id="ARBA00022679"/>
    </source>
</evidence>
<comment type="catalytic activity">
    <reaction evidence="1">
        <text>a 1,2-diacyl-sn-glycero-3-phospho-(1D-myo-inositol) + ATP = a 1,2-diacyl-sn-glycero-3-phospho-(1D-myo-inositol-3-phosphate) + ADP + H(+)</text>
        <dbReference type="Rhea" id="RHEA:12709"/>
        <dbReference type="ChEBI" id="CHEBI:15378"/>
        <dbReference type="ChEBI" id="CHEBI:30616"/>
        <dbReference type="ChEBI" id="CHEBI:57880"/>
        <dbReference type="ChEBI" id="CHEBI:58088"/>
        <dbReference type="ChEBI" id="CHEBI:456216"/>
        <dbReference type="EC" id="2.7.1.137"/>
    </reaction>
</comment>
<comment type="caution">
    <text evidence="10">The sequence shown here is derived from an EMBL/GenBank/DDBJ whole genome shotgun (WGS) entry which is preliminary data.</text>
</comment>
<evidence type="ECO:0000256" key="5">
    <source>
        <dbReference type="ARBA" id="ARBA00022777"/>
    </source>
</evidence>
<dbReference type="SUPFAM" id="SSF49562">
    <property type="entry name" value="C2 domain (Calcium/lipid-binding domain, CaLB)"/>
    <property type="match status" value="1"/>
</dbReference>
<dbReference type="GO" id="GO:0035091">
    <property type="term" value="F:phosphatidylinositol binding"/>
    <property type="evidence" value="ECO:0007669"/>
    <property type="project" value="InterPro"/>
</dbReference>
<dbReference type="SMART" id="SM00312">
    <property type="entry name" value="PX"/>
    <property type="match status" value="1"/>
</dbReference>
<dbReference type="Proteomes" id="UP000218231">
    <property type="component" value="Unassembled WGS sequence"/>
</dbReference>
<dbReference type="InterPro" id="IPR036940">
    <property type="entry name" value="PI3/4_kinase_cat_sf"/>
</dbReference>
<evidence type="ECO:0000259" key="8">
    <source>
        <dbReference type="PROSITE" id="PS50195"/>
    </source>
</evidence>
<dbReference type="GO" id="GO:0048015">
    <property type="term" value="P:phosphatidylinositol-mediated signaling"/>
    <property type="evidence" value="ECO:0007669"/>
    <property type="project" value="TreeGrafter"/>
</dbReference>
<dbReference type="SMART" id="SM00239">
    <property type="entry name" value="C2"/>
    <property type="match status" value="1"/>
</dbReference>
<dbReference type="GO" id="GO:0005524">
    <property type="term" value="F:ATP binding"/>
    <property type="evidence" value="ECO:0007669"/>
    <property type="project" value="UniProtKB-KW"/>
</dbReference>
<dbReference type="InterPro" id="IPR018936">
    <property type="entry name" value="PI3/4_kinase_CS"/>
</dbReference>
<dbReference type="InterPro" id="IPR000403">
    <property type="entry name" value="PI3/4_kinase_cat_dom"/>
</dbReference>
<gene>
    <name evidence="10" type="ORF">WR25_25786</name>
</gene>
<keyword evidence="6" id="KW-0067">ATP-binding</keyword>
<dbReference type="AlphaFoldDB" id="A0A2A2JH91"/>
<dbReference type="GO" id="GO:0043491">
    <property type="term" value="P:phosphatidylinositol 3-kinase/protein kinase B signal transduction"/>
    <property type="evidence" value="ECO:0007669"/>
    <property type="project" value="TreeGrafter"/>
</dbReference>
<dbReference type="CDD" id="cd08381">
    <property type="entry name" value="C2B_PI3K_class_II"/>
    <property type="match status" value="1"/>
</dbReference>
<evidence type="ECO:0000256" key="4">
    <source>
        <dbReference type="ARBA" id="ARBA00022741"/>
    </source>
</evidence>
<sequence>MQHALLNELDRIQDVVRSVDDLGKKIRILQDEMVILDSNLLQQKVKLPIHPSFDCCGIRLQSCSVFNSNAKPLKVVFRGLDKDYAIIHKKDDDMRQDAFVLMMVNEMVRIWKANDLDLRIVTFRVMPVGYKKGMGELVSNCATLLEIQKDDGFTGVMKDEVLQKWLEKHNTSEFTFKEASENFTRSCAAWCVITYVLGIGDRHNDNILVTTKGHVFHIDFGKYMGDWQMAAGFRRDRVPFVFTSEMFFVINGGRNQATESYQTFIDYCCKAFNCLRRNRTNLTNLLRMMACSDVPGINMDSLAFVEKNLMLDLSETNATMQFTEMIQSSLKSLSTRLNFVAHTLAQFMSSSSSFTKKDNSSLSFIPQLYTVQTDGRIKDVRVRGFEKRNSPSKVYLYKIEVVRENISVPHFVYRSFAEFEELHEKLRKRFPMMQLSVPSGGSRMRSNVRAAAHKRMSDIELYLRNLFSQPNEIRQCDLVYTFFHSILRDNKNDSSSTEDENMDRSQCQVFLKISHNSIQQKLNVFVGHVKNLAMLPTNAAPDAYVKVYLRPDPQNFSKRKTNIVKSSQNPTFNQELSYDHFPVDLLSTRVLEVSVWNNGGLMDNHKMYMVYIPLVRLSAIPDDRKGIRTVEKWYPCEKNI</sequence>
<feature type="domain" description="PX" evidence="8">
    <location>
        <begin position="375"/>
        <end position="490"/>
    </location>
</feature>
<dbReference type="Pfam" id="PF00454">
    <property type="entry name" value="PI3_PI4_kinase"/>
    <property type="match status" value="1"/>
</dbReference>
<dbReference type="InterPro" id="IPR035892">
    <property type="entry name" value="C2_domain_sf"/>
</dbReference>
<protein>
    <recommendedName>
        <fullName evidence="2">phosphatidylinositol 3-kinase</fullName>
        <ecNumber evidence="2">2.7.1.137</ecNumber>
    </recommendedName>
</protein>
<keyword evidence="5" id="KW-0418">Kinase</keyword>
<evidence type="ECO:0000256" key="2">
    <source>
        <dbReference type="ARBA" id="ARBA00012073"/>
    </source>
</evidence>
<dbReference type="EC" id="2.7.1.137" evidence="2"/>
<dbReference type="PROSITE" id="PS00916">
    <property type="entry name" value="PI3_4_KINASE_2"/>
    <property type="match status" value="1"/>
</dbReference>
<accession>A0A2A2JH91</accession>
<dbReference type="GO" id="GO:0005886">
    <property type="term" value="C:plasma membrane"/>
    <property type="evidence" value="ECO:0007669"/>
    <property type="project" value="TreeGrafter"/>
</dbReference>
<dbReference type="Gene3D" id="2.60.40.150">
    <property type="entry name" value="C2 domain"/>
    <property type="match status" value="1"/>
</dbReference>
<dbReference type="SUPFAM" id="SSF64268">
    <property type="entry name" value="PX domain"/>
    <property type="match status" value="1"/>
</dbReference>
<dbReference type="InterPro" id="IPR015433">
    <property type="entry name" value="PI3/4_kinase"/>
</dbReference>
<dbReference type="InterPro" id="IPR011009">
    <property type="entry name" value="Kinase-like_dom_sf"/>
</dbReference>
<dbReference type="SMART" id="SM00146">
    <property type="entry name" value="PI3Kc"/>
    <property type="match status" value="1"/>
</dbReference>
<dbReference type="GO" id="GO:0005737">
    <property type="term" value="C:cytoplasm"/>
    <property type="evidence" value="ECO:0007669"/>
    <property type="project" value="TreeGrafter"/>
</dbReference>
<dbReference type="InterPro" id="IPR036871">
    <property type="entry name" value="PX_dom_sf"/>
</dbReference>
<dbReference type="GO" id="GO:0005942">
    <property type="term" value="C:phosphatidylinositol 3-kinase complex"/>
    <property type="evidence" value="ECO:0007669"/>
    <property type="project" value="TreeGrafter"/>
</dbReference>
<evidence type="ECO:0000256" key="1">
    <source>
        <dbReference type="ARBA" id="ARBA00001498"/>
    </source>
</evidence>
<feature type="domain" description="PI3K/PI4K catalytic" evidence="9">
    <location>
        <begin position="59"/>
        <end position="334"/>
    </location>
</feature>
<dbReference type="Gene3D" id="3.30.1520.10">
    <property type="entry name" value="Phox-like domain"/>
    <property type="match status" value="1"/>
</dbReference>
<evidence type="ECO:0000259" key="7">
    <source>
        <dbReference type="PROSITE" id="PS50004"/>
    </source>
</evidence>
<dbReference type="Pfam" id="PF00787">
    <property type="entry name" value="PX"/>
    <property type="match status" value="1"/>
</dbReference>
<dbReference type="InterPro" id="IPR001683">
    <property type="entry name" value="PX_dom"/>
</dbReference>
<dbReference type="GO" id="GO:0016477">
    <property type="term" value="P:cell migration"/>
    <property type="evidence" value="ECO:0007669"/>
    <property type="project" value="TreeGrafter"/>
</dbReference>
<keyword evidence="4" id="KW-0547">Nucleotide-binding</keyword>
<feature type="domain" description="C2" evidence="7">
    <location>
        <begin position="503"/>
        <end position="634"/>
    </location>
</feature>
<dbReference type="PANTHER" id="PTHR10048">
    <property type="entry name" value="PHOSPHATIDYLINOSITOL KINASE"/>
    <property type="match status" value="1"/>
</dbReference>
<organism evidence="10 11">
    <name type="scientific">Diploscapter pachys</name>
    <dbReference type="NCBI Taxonomy" id="2018661"/>
    <lineage>
        <taxon>Eukaryota</taxon>
        <taxon>Metazoa</taxon>
        <taxon>Ecdysozoa</taxon>
        <taxon>Nematoda</taxon>
        <taxon>Chromadorea</taxon>
        <taxon>Rhabditida</taxon>
        <taxon>Rhabditina</taxon>
        <taxon>Rhabditomorpha</taxon>
        <taxon>Rhabditoidea</taxon>
        <taxon>Rhabditidae</taxon>
        <taxon>Diploscapter</taxon>
    </lineage>
</organism>
<dbReference type="SUPFAM" id="SSF56112">
    <property type="entry name" value="Protein kinase-like (PK-like)"/>
    <property type="match status" value="1"/>
</dbReference>
<dbReference type="STRING" id="2018661.A0A2A2JH91"/>
<name>A0A2A2JH91_9BILA</name>